<reference evidence="1 2" key="1">
    <citation type="submission" date="2019-08" db="EMBL/GenBank/DDBJ databases">
        <title>The genome of the soybean aphid Biotype 1, its phylome, world population structure and adaptation to the North American continent.</title>
        <authorList>
            <person name="Giordano R."/>
            <person name="Donthu R.K."/>
            <person name="Hernandez A.G."/>
            <person name="Wright C.L."/>
            <person name="Zimin A.V."/>
        </authorList>
    </citation>
    <scope>NUCLEOTIDE SEQUENCE [LARGE SCALE GENOMIC DNA]</scope>
    <source>
        <tissue evidence="1">Whole aphids</tissue>
    </source>
</reference>
<proteinExistence type="predicted"/>
<gene>
    <name evidence="1" type="ORF">AGLY_001023</name>
</gene>
<name>A0A6G0U9P6_APHGL</name>
<protein>
    <submittedName>
        <fullName evidence="1">Uncharacterized protein</fullName>
    </submittedName>
</protein>
<dbReference type="AlphaFoldDB" id="A0A6G0U9P6"/>
<keyword evidence="2" id="KW-1185">Reference proteome</keyword>
<dbReference type="Proteomes" id="UP000475862">
    <property type="component" value="Unassembled WGS sequence"/>
</dbReference>
<organism evidence="1 2">
    <name type="scientific">Aphis glycines</name>
    <name type="common">Soybean aphid</name>
    <dbReference type="NCBI Taxonomy" id="307491"/>
    <lineage>
        <taxon>Eukaryota</taxon>
        <taxon>Metazoa</taxon>
        <taxon>Ecdysozoa</taxon>
        <taxon>Arthropoda</taxon>
        <taxon>Hexapoda</taxon>
        <taxon>Insecta</taxon>
        <taxon>Pterygota</taxon>
        <taxon>Neoptera</taxon>
        <taxon>Paraneoptera</taxon>
        <taxon>Hemiptera</taxon>
        <taxon>Sternorrhyncha</taxon>
        <taxon>Aphidomorpha</taxon>
        <taxon>Aphidoidea</taxon>
        <taxon>Aphididae</taxon>
        <taxon>Aphidini</taxon>
        <taxon>Aphis</taxon>
        <taxon>Aphis</taxon>
    </lineage>
</organism>
<sequence>MIGILMSGIYILSVKPLLRNYRIASCAKKARKPVDRRYVFMEPRGSGPHGSPPRTVKNSNNPIMYYKPEIRTDNSITTNWKFVSSAVFDYPQKFKSRSTSAKLSRFITSKFLTMPNCSAQFMGGRKCNYDKLELVEVLKLFKTEILNAFGKVLTHYGTEYVFVLEKYQTSSIESKLIHKMMKMTMFRVLQVLQKIIMTMIKYVCY</sequence>
<dbReference type="EMBL" id="VYZN01000001">
    <property type="protein sequence ID" value="KAE9545480.1"/>
    <property type="molecule type" value="Genomic_DNA"/>
</dbReference>
<evidence type="ECO:0000313" key="2">
    <source>
        <dbReference type="Proteomes" id="UP000475862"/>
    </source>
</evidence>
<comment type="caution">
    <text evidence="1">The sequence shown here is derived from an EMBL/GenBank/DDBJ whole genome shotgun (WGS) entry which is preliminary data.</text>
</comment>
<accession>A0A6G0U9P6</accession>
<evidence type="ECO:0000313" key="1">
    <source>
        <dbReference type="EMBL" id="KAE9545480.1"/>
    </source>
</evidence>